<reference evidence="2" key="2">
    <citation type="submission" date="2008-08" db="EMBL/GenBank/DDBJ databases">
        <authorList>
            <consortium name="Diatom Consortium"/>
            <person name="Grigoriev I."/>
            <person name="Grimwood J."/>
            <person name="Kuo A."/>
            <person name="Otillar R.P."/>
            <person name="Salamov A."/>
            <person name="Detter J.C."/>
            <person name="Lindquist E."/>
            <person name="Shapiro H."/>
            <person name="Lucas S."/>
            <person name="Glavina del Rio T."/>
            <person name="Pitluck S."/>
            <person name="Rokhsar D."/>
            <person name="Bowler C."/>
        </authorList>
    </citation>
    <scope>GENOME REANNOTATION</scope>
    <source>
        <strain evidence="2">CCAP 1055/1</strain>
    </source>
</reference>
<keyword evidence="2" id="KW-1185">Reference proteome</keyword>
<dbReference type="eggNOG" id="ENOG502T05U">
    <property type="taxonomic scope" value="Eukaryota"/>
</dbReference>
<reference evidence="1 2" key="1">
    <citation type="journal article" date="2008" name="Nature">
        <title>The Phaeodactylum genome reveals the evolutionary history of diatom genomes.</title>
        <authorList>
            <person name="Bowler C."/>
            <person name="Allen A.E."/>
            <person name="Badger J.H."/>
            <person name="Grimwood J."/>
            <person name="Jabbari K."/>
            <person name="Kuo A."/>
            <person name="Maheswari U."/>
            <person name="Martens C."/>
            <person name="Maumus F."/>
            <person name="Otillar R.P."/>
            <person name="Rayko E."/>
            <person name="Salamov A."/>
            <person name="Vandepoele K."/>
            <person name="Beszteri B."/>
            <person name="Gruber A."/>
            <person name="Heijde M."/>
            <person name="Katinka M."/>
            <person name="Mock T."/>
            <person name="Valentin K."/>
            <person name="Verret F."/>
            <person name="Berges J.A."/>
            <person name="Brownlee C."/>
            <person name="Cadoret J.P."/>
            <person name="Chiovitti A."/>
            <person name="Choi C.J."/>
            <person name="Coesel S."/>
            <person name="De Martino A."/>
            <person name="Detter J.C."/>
            <person name="Durkin C."/>
            <person name="Falciatore A."/>
            <person name="Fournet J."/>
            <person name="Haruta M."/>
            <person name="Huysman M.J."/>
            <person name="Jenkins B.D."/>
            <person name="Jiroutova K."/>
            <person name="Jorgensen R.E."/>
            <person name="Joubert Y."/>
            <person name="Kaplan A."/>
            <person name="Kroger N."/>
            <person name="Kroth P.G."/>
            <person name="La Roche J."/>
            <person name="Lindquist E."/>
            <person name="Lommer M."/>
            <person name="Martin-Jezequel V."/>
            <person name="Lopez P.J."/>
            <person name="Lucas S."/>
            <person name="Mangogna M."/>
            <person name="McGinnis K."/>
            <person name="Medlin L.K."/>
            <person name="Montsant A."/>
            <person name="Oudot-Le Secq M.P."/>
            <person name="Napoli C."/>
            <person name="Obornik M."/>
            <person name="Parker M.S."/>
            <person name="Petit J.L."/>
            <person name="Porcel B.M."/>
            <person name="Poulsen N."/>
            <person name="Robison M."/>
            <person name="Rychlewski L."/>
            <person name="Rynearson T.A."/>
            <person name="Schmutz J."/>
            <person name="Shapiro H."/>
            <person name="Siaut M."/>
            <person name="Stanley M."/>
            <person name="Sussman M.R."/>
            <person name="Taylor A.R."/>
            <person name="Vardi A."/>
            <person name="von Dassow P."/>
            <person name="Vyverman W."/>
            <person name="Willis A."/>
            <person name="Wyrwicz L.S."/>
            <person name="Rokhsar D.S."/>
            <person name="Weissenbach J."/>
            <person name="Armbrust E.V."/>
            <person name="Green B.R."/>
            <person name="Van de Peer Y."/>
            <person name="Grigoriev I.V."/>
        </authorList>
    </citation>
    <scope>NUCLEOTIDE SEQUENCE [LARGE SCALE GENOMIC DNA]</scope>
    <source>
        <strain evidence="1 2">CCAP 1055/1</strain>
    </source>
</reference>
<dbReference type="RefSeq" id="XP_002178541.1">
    <property type="nucleotide sequence ID" value="XM_002178505.1"/>
</dbReference>
<evidence type="ECO:0000313" key="2">
    <source>
        <dbReference type="Proteomes" id="UP000000759"/>
    </source>
</evidence>
<dbReference type="EMBL" id="CM000607">
    <property type="protein sequence ID" value="EEC50206.1"/>
    <property type="molecule type" value="Genomic_DNA"/>
</dbReference>
<name>B7FU60_PHATC</name>
<dbReference type="KEGG" id="pti:PHATRDRAFT_33893"/>
<dbReference type="GeneID" id="7197691"/>
<gene>
    <name evidence="1" type="ORF">PHATRDRAFT_33893</name>
</gene>
<organism evidence="1 2">
    <name type="scientific">Phaeodactylum tricornutum (strain CCAP 1055/1)</name>
    <dbReference type="NCBI Taxonomy" id="556484"/>
    <lineage>
        <taxon>Eukaryota</taxon>
        <taxon>Sar</taxon>
        <taxon>Stramenopiles</taxon>
        <taxon>Ochrophyta</taxon>
        <taxon>Bacillariophyta</taxon>
        <taxon>Bacillariophyceae</taxon>
        <taxon>Bacillariophycidae</taxon>
        <taxon>Naviculales</taxon>
        <taxon>Phaeodactylaceae</taxon>
        <taxon>Phaeodactylum</taxon>
    </lineage>
</organism>
<accession>B7FU60</accession>
<dbReference type="AlphaFoldDB" id="B7FU60"/>
<dbReference type="InParanoid" id="B7FU60"/>
<protein>
    <submittedName>
        <fullName evidence="1">Uncharacterized protein</fullName>
    </submittedName>
</protein>
<dbReference type="Proteomes" id="UP000000759">
    <property type="component" value="Chromosome 4"/>
</dbReference>
<proteinExistence type="predicted"/>
<evidence type="ECO:0000313" key="1">
    <source>
        <dbReference type="EMBL" id="EEC50206.1"/>
    </source>
</evidence>
<dbReference type="OrthoDB" id="44181at2759"/>
<sequence length="180" mass="20546">MSCLKVSNRRREWRCGGEGSRIEAPVYVAVQIQASKNTKKSLLTPLEELEGPSNRQRSEENRILTVATDCLDQMSMKDPSLCVHGDPILLLGVEVKPSLRMAYLYWALPYSVLLNDSLTKNQKHYLQFKMQQIIDEKGGVMLQRRITAVLSSYFSPRLKLKAAPEIMLHDALKDLYDFSE</sequence>
<dbReference type="PaxDb" id="2850-Phatr33893"/>